<organism evidence="1 2">
    <name type="scientific">Sphaerobolus stellatus (strain SS14)</name>
    <dbReference type="NCBI Taxonomy" id="990650"/>
    <lineage>
        <taxon>Eukaryota</taxon>
        <taxon>Fungi</taxon>
        <taxon>Dikarya</taxon>
        <taxon>Basidiomycota</taxon>
        <taxon>Agaricomycotina</taxon>
        <taxon>Agaricomycetes</taxon>
        <taxon>Phallomycetidae</taxon>
        <taxon>Geastrales</taxon>
        <taxon>Sphaerobolaceae</taxon>
        <taxon>Sphaerobolus</taxon>
    </lineage>
</organism>
<dbReference type="InterPro" id="IPR027417">
    <property type="entry name" value="P-loop_NTPase"/>
</dbReference>
<sequence>MNINPNPPVRVILIAIGGATCSGKTTLAKHLKTCLYDSIIIHQDDFAPPQELIPLHPEYGVQDWDDAAGAIEWPRLASFLEGIKHTGVLPDTHKSHDHLNENMSVPVDSDILSHWRIESEKLVRDHLEKYGERIVWAIIDGFLMYWDERVISNLDLRVLMRVPESVLKQRRHERHGYHTADQSDSEGSLWRDPPNYWEQIVYPAYVRAHQHLFEGGDVENGKLTGKVPGLILWEVTEVDVENIVDKTMETVLKFSRQK</sequence>
<dbReference type="OrthoDB" id="10041966at2759"/>
<dbReference type="EMBL" id="KN837615">
    <property type="protein sequence ID" value="KIJ23662.1"/>
    <property type="molecule type" value="Genomic_DNA"/>
</dbReference>
<accession>A0A0C9U3H5</accession>
<proteinExistence type="predicted"/>
<gene>
    <name evidence="1" type="ORF">M422DRAFT_39504</name>
</gene>
<dbReference type="PANTHER" id="PTHR10285">
    <property type="entry name" value="URIDINE KINASE"/>
    <property type="match status" value="1"/>
</dbReference>
<dbReference type="AlphaFoldDB" id="A0A0C9U3H5"/>
<evidence type="ECO:0000313" key="2">
    <source>
        <dbReference type="Proteomes" id="UP000054279"/>
    </source>
</evidence>
<dbReference type="CDD" id="cd02024">
    <property type="entry name" value="NRK1"/>
    <property type="match status" value="1"/>
</dbReference>
<keyword evidence="2" id="KW-1185">Reference proteome</keyword>
<evidence type="ECO:0000313" key="1">
    <source>
        <dbReference type="EMBL" id="KIJ23662.1"/>
    </source>
</evidence>
<dbReference type="HOGENOM" id="CLU_058668_1_1_1"/>
<dbReference type="Gene3D" id="3.40.50.300">
    <property type="entry name" value="P-loop containing nucleotide triphosphate hydrolases"/>
    <property type="match status" value="1"/>
</dbReference>
<protein>
    <recommendedName>
        <fullName evidence="3">P-loop containing nucleoside triphosphate hydrolase protein</fullName>
    </recommendedName>
</protein>
<dbReference type="Proteomes" id="UP000054279">
    <property type="component" value="Unassembled WGS sequence"/>
</dbReference>
<reference evidence="1 2" key="1">
    <citation type="submission" date="2014-06" db="EMBL/GenBank/DDBJ databases">
        <title>Evolutionary Origins and Diversification of the Mycorrhizal Mutualists.</title>
        <authorList>
            <consortium name="DOE Joint Genome Institute"/>
            <consortium name="Mycorrhizal Genomics Consortium"/>
            <person name="Kohler A."/>
            <person name="Kuo A."/>
            <person name="Nagy L.G."/>
            <person name="Floudas D."/>
            <person name="Copeland A."/>
            <person name="Barry K.W."/>
            <person name="Cichocki N."/>
            <person name="Veneault-Fourrey C."/>
            <person name="LaButti K."/>
            <person name="Lindquist E.A."/>
            <person name="Lipzen A."/>
            <person name="Lundell T."/>
            <person name="Morin E."/>
            <person name="Murat C."/>
            <person name="Riley R."/>
            <person name="Ohm R."/>
            <person name="Sun H."/>
            <person name="Tunlid A."/>
            <person name="Henrissat B."/>
            <person name="Grigoriev I.V."/>
            <person name="Hibbett D.S."/>
            <person name="Martin F."/>
        </authorList>
    </citation>
    <scope>NUCLEOTIDE SEQUENCE [LARGE SCALE GENOMIC DNA]</scope>
    <source>
        <strain evidence="1 2">SS14</strain>
    </source>
</reference>
<dbReference type="SUPFAM" id="SSF52540">
    <property type="entry name" value="P-loop containing nucleoside triphosphate hydrolases"/>
    <property type="match status" value="1"/>
</dbReference>
<name>A0A0C9U3H5_SPHS4</name>
<evidence type="ECO:0008006" key="3">
    <source>
        <dbReference type="Google" id="ProtNLM"/>
    </source>
</evidence>